<comment type="caution">
    <text evidence="1">The sequence shown here is derived from an EMBL/GenBank/DDBJ whole genome shotgun (WGS) entry which is preliminary data.</text>
</comment>
<sequence>MDIMTTYGYPLLDNAIGTVFNQDADIITGADTIEGMVDCFIANAYQPHVKNNMLALLLDELNEFENNYSQNLDAAYQHRYPSELHFACVKAFFDIFREHIQKTLKRS</sequence>
<dbReference type="RefSeq" id="WP_197664638.1">
    <property type="nucleotide sequence ID" value="NZ_JADULK010000009.1"/>
</dbReference>
<proteinExistence type="predicted"/>
<dbReference type="Proteomes" id="UP000624159">
    <property type="component" value="Unassembled WGS sequence"/>
</dbReference>
<accession>A0ABS0MGI0</accession>
<dbReference type="EMBL" id="JADULK010000009">
    <property type="protein sequence ID" value="MBH1931427.1"/>
    <property type="molecule type" value="Genomic_DNA"/>
</dbReference>
<evidence type="ECO:0000313" key="1">
    <source>
        <dbReference type="EMBL" id="MBH1931427.1"/>
    </source>
</evidence>
<name>A0ABS0MGI0_SERRU</name>
<evidence type="ECO:0008006" key="3">
    <source>
        <dbReference type="Google" id="ProtNLM"/>
    </source>
</evidence>
<reference evidence="1 2" key="1">
    <citation type="submission" date="2020-11" db="EMBL/GenBank/DDBJ databases">
        <title>Enhanced detection system for hospital associated transmission using whole genome sequencing surveillance.</title>
        <authorList>
            <person name="Harrison L.H."/>
            <person name="Van Tyne D."/>
            <person name="Marsh J.W."/>
            <person name="Griffith M.P."/>
            <person name="Snyder D.J."/>
            <person name="Cooper V.S."/>
            <person name="Mustapha M."/>
        </authorList>
    </citation>
    <scope>NUCLEOTIDE SEQUENCE [LARGE SCALE GENOMIC DNA]</scope>
    <source>
        <strain evidence="1 2">SER00230</strain>
    </source>
</reference>
<evidence type="ECO:0000313" key="2">
    <source>
        <dbReference type="Proteomes" id="UP000624159"/>
    </source>
</evidence>
<organism evidence="1 2">
    <name type="scientific">Serratia rubidaea</name>
    <name type="common">Serratia marinorubra</name>
    <dbReference type="NCBI Taxonomy" id="61652"/>
    <lineage>
        <taxon>Bacteria</taxon>
        <taxon>Pseudomonadati</taxon>
        <taxon>Pseudomonadota</taxon>
        <taxon>Gammaproteobacteria</taxon>
        <taxon>Enterobacterales</taxon>
        <taxon>Yersiniaceae</taxon>
        <taxon>Serratia</taxon>
    </lineage>
</organism>
<gene>
    <name evidence="1" type="ORF">I5U13_17370</name>
</gene>
<protein>
    <recommendedName>
        <fullName evidence="3">CdiI immunity protein domain-containing protein</fullName>
    </recommendedName>
</protein>
<keyword evidence="2" id="KW-1185">Reference proteome</keyword>